<protein>
    <submittedName>
        <fullName evidence="2">Uncharacterized protein</fullName>
    </submittedName>
</protein>
<dbReference type="Proteomes" id="UP000266915">
    <property type="component" value="Unassembled WGS sequence"/>
</dbReference>
<accession>A0A3N2BZU1</accession>
<reference evidence="2 3" key="1">
    <citation type="submission" date="2018-11" db="EMBL/GenBank/DDBJ databases">
        <title>Sequencing the genomes of 1000 actinobacteria strains.</title>
        <authorList>
            <person name="Klenk H.-P."/>
        </authorList>
    </citation>
    <scope>NUCLEOTIDE SEQUENCE [LARGE SCALE GENOMIC DNA]</scope>
    <source>
        <strain evidence="2 3">DSM 14012</strain>
    </source>
</reference>
<evidence type="ECO:0000313" key="2">
    <source>
        <dbReference type="EMBL" id="ROR80785.1"/>
    </source>
</evidence>
<evidence type="ECO:0000256" key="1">
    <source>
        <dbReference type="SAM" id="Phobius"/>
    </source>
</evidence>
<keyword evidence="1" id="KW-1133">Transmembrane helix</keyword>
<keyword evidence="1" id="KW-0812">Transmembrane</keyword>
<sequence>MDVFDEAADPGWSLLRVVPLFGLAVSIGAVAGASLAAGAELFGTVGTISVHPADLGGIAVLVGGLVGGMLAAVGAVGALLALGILDHWGERGPVHRAWIAGGGAAFLVLIVGGLIAAPIGLGSTIGVVVFAVLAAGVAAGGGLYAFERALARRRGGWAGLSR</sequence>
<organism evidence="2 3">
    <name type="scientific">Plantibacter flavus</name>
    <dbReference type="NCBI Taxonomy" id="150123"/>
    <lineage>
        <taxon>Bacteria</taxon>
        <taxon>Bacillati</taxon>
        <taxon>Actinomycetota</taxon>
        <taxon>Actinomycetes</taxon>
        <taxon>Micrococcales</taxon>
        <taxon>Microbacteriaceae</taxon>
        <taxon>Plantibacter</taxon>
    </lineage>
</organism>
<name>A0A3N2BZU1_9MICO</name>
<dbReference type="RefSeq" id="WP_085511767.1">
    <property type="nucleotide sequence ID" value="NZ_FXAP01000003.1"/>
</dbReference>
<feature type="transmembrane region" description="Helical" evidence="1">
    <location>
        <begin position="58"/>
        <end position="85"/>
    </location>
</feature>
<keyword evidence="1" id="KW-0472">Membrane</keyword>
<keyword evidence="3" id="KW-1185">Reference proteome</keyword>
<feature type="transmembrane region" description="Helical" evidence="1">
    <location>
        <begin position="97"/>
        <end position="119"/>
    </location>
</feature>
<proteinExistence type="predicted"/>
<dbReference type="AlphaFoldDB" id="A0A3N2BZU1"/>
<feature type="transmembrane region" description="Helical" evidence="1">
    <location>
        <begin position="125"/>
        <end position="146"/>
    </location>
</feature>
<dbReference type="EMBL" id="RKHL01000001">
    <property type="protein sequence ID" value="ROR80785.1"/>
    <property type="molecule type" value="Genomic_DNA"/>
</dbReference>
<evidence type="ECO:0000313" key="3">
    <source>
        <dbReference type="Proteomes" id="UP000266915"/>
    </source>
</evidence>
<gene>
    <name evidence="2" type="ORF">EDD42_0828</name>
</gene>
<comment type="caution">
    <text evidence="2">The sequence shown here is derived from an EMBL/GenBank/DDBJ whole genome shotgun (WGS) entry which is preliminary data.</text>
</comment>
<feature type="transmembrane region" description="Helical" evidence="1">
    <location>
        <begin position="20"/>
        <end position="38"/>
    </location>
</feature>